<dbReference type="RefSeq" id="XP_007711895.1">
    <property type="nucleotide sequence ID" value="XM_007713705.1"/>
</dbReference>
<name>W6Y8I9_COCC2</name>
<dbReference type="AlphaFoldDB" id="W6Y8I9"/>
<keyword evidence="2" id="KW-0560">Oxidoreductase</keyword>
<dbReference type="PROSITE" id="PS51387">
    <property type="entry name" value="FAD_PCMH"/>
    <property type="match status" value="1"/>
</dbReference>
<reference evidence="5 6" key="1">
    <citation type="journal article" date="2013" name="PLoS Genet.">
        <title>Comparative genome structure, secondary metabolite, and effector coding capacity across Cochliobolus pathogens.</title>
        <authorList>
            <person name="Condon B.J."/>
            <person name="Leng Y."/>
            <person name="Wu D."/>
            <person name="Bushley K.E."/>
            <person name="Ohm R.A."/>
            <person name="Otillar R."/>
            <person name="Martin J."/>
            <person name="Schackwitz W."/>
            <person name="Grimwood J."/>
            <person name="MohdZainudin N."/>
            <person name="Xue C."/>
            <person name="Wang R."/>
            <person name="Manning V.A."/>
            <person name="Dhillon B."/>
            <person name="Tu Z.J."/>
            <person name="Steffenson B.J."/>
            <person name="Salamov A."/>
            <person name="Sun H."/>
            <person name="Lowry S."/>
            <person name="LaButti K."/>
            <person name="Han J."/>
            <person name="Copeland A."/>
            <person name="Lindquist E."/>
            <person name="Barry K."/>
            <person name="Schmutz J."/>
            <person name="Baker S.E."/>
            <person name="Ciuffetti L.M."/>
            <person name="Grigoriev I.V."/>
            <person name="Zhong S."/>
            <person name="Turgeon B.G."/>
        </authorList>
    </citation>
    <scope>NUCLEOTIDE SEQUENCE [LARGE SCALE GENOMIC DNA]</scope>
    <source>
        <strain evidence="5 6">26-R-13</strain>
    </source>
</reference>
<dbReference type="EMBL" id="KI964603">
    <property type="protein sequence ID" value="EUC33800.1"/>
    <property type="molecule type" value="Genomic_DNA"/>
</dbReference>
<dbReference type="GO" id="GO:0071949">
    <property type="term" value="F:FAD binding"/>
    <property type="evidence" value="ECO:0007669"/>
    <property type="project" value="InterPro"/>
</dbReference>
<dbReference type="InterPro" id="IPR036318">
    <property type="entry name" value="FAD-bd_PCMH-like_sf"/>
</dbReference>
<comment type="similarity">
    <text evidence="1">Belongs to the oxygen-dependent FAD-linked oxidoreductase family.</text>
</comment>
<dbReference type="InterPro" id="IPR012951">
    <property type="entry name" value="BBE"/>
</dbReference>
<evidence type="ECO:0000313" key="5">
    <source>
        <dbReference type="EMBL" id="EUC33800.1"/>
    </source>
</evidence>
<dbReference type="eggNOG" id="ENOG502QUV4">
    <property type="taxonomic scope" value="Eukaryota"/>
</dbReference>
<dbReference type="Pfam" id="PF01565">
    <property type="entry name" value="FAD_binding_4"/>
    <property type="match status" value="1"/>
</dbReference>
<accession>W6Y8I9</accession>
<evidence type="ECO:0000313" key="6">
    <source>
        <dbReference type="Proteomes" id="UP000053841"/>
    </source>
</evidence>
<dbReference type="Gene3D" id="3.30.465.10">
    <property type="match status" value="2"/>
</dbReference>
<dbReference type="PANTHER" id="PTHR13878:SF91">
    <property type="entry name" value="FAD BINDING DOMAIN PROTEIN (AFU_ORTHOLOGUE AFUA_6G12070)-RELATED"/>
    <property type="match status" value="1"/>
</dbReference>
<dbReference type="KEGG" id="bze:COCCADRAFT_4732"/>
<dbReference type="PANTHER" id="PTHR13878">
    <property type="entry name" value="GULONOLACTONE OXIDASE"/>
    <property type="match status" value="1"/>
</dbReference>
<keyword evidence="3" id="KW-0732">Signal</keyword>
<protein>
    <recommendedName>
        <fullName evidence="4">FAD-binding PCMH-type domain-containing protein</fullName>
    </recommendedName>
</protein>
<feature type="domain" description="FAD-binding PCMH-type" evidence="4">
    <location>
        <begin position="191"/>
        <end position="371"/>
    </location>
</feature>
<dbReference type="InterPro" id="IPR050432">
    <property type="entry name" value="FAD-linked_Oxidoreductases_BP"/>
</dbReference>
<evidence type="ECO:0000256" key="3">
    <source>
        <dbReference type="SAM" id="SignalP"/>
    </source>
</evidence>
<sequence length="662" mass="71877">MLAKSITLSAVYAAVASAQNAPGSVSLSPAAEVVDVSVTPANLSLFETETVQLTDNVIAAIKEHNEYAEYASFFEFGDSPSSKLSARTRRAHEAARCKTMPGDPLYPNKAEWNLFDSFLGGALEKIVPIGSPCYKQSQYNNYDAARCAELVKDWNTEEIYYQDNGALMNPLWYGMTCPIPASGNSANGTCTQGGYAEYAVKVSNVAQIQLAINLARNRNLRLVVRNTGHDYNGRSVGKGALSIWTHGLKEIKYVKDYASSIYKGPVFKLGAGVQGFELYEAADKYGVSAVAGICPTVGVTGGYSAGGGHSPLMQFFGLGSDQVLALEVVLASGRFVTATPEVNSDLYWALLGGGGGTFGVVTSAIVKVHRKIPVTTSTWTIMTSETVSGDKFWEAFRFYFDSMPAYNRAKTYSFFTILSVGPGAYMWSMGPFFATDKTVDEYEELIKPFYEKCASLGIEVKANTTYHESFLPAYQATFAPLDWVIGGAGGIAANRLVPSDNWKDSEIRNQTVATIRHAVDNGAVVSMYHQRPAEQENKTLNSANPAFRNEESQMVVITPVANQTPAGWQATVEKITNTVMPPLREITPKGGAYGNEADIAEPNWQQSFWGDNYPRLVQIKRKYDAGMLFYVHHGVGTEGWAIDDGGIIGKGVQSTNGPLCRV</sequence>
<dbReference type="HOGENOM" id="CLU_018354_4_2_1"/>
<dbReference type="STRING" id="930089.W6Y8I9"/>
<dbReference type="Pfam" id="PF08031">
    <property type="entry name" value="BBE"/>
    <property type="match status" value="1"/>
</dbReference>
<feature type="signal peptide" evidence="3">
    <location>
        <begin position="1"/>
        <end position="18"/>
    </location>
</feature>
<evidence type="ECO:0000259" key="4">
    <source>
        <dbReference type="PROSITE" id="PS51387"/>
    </source>
</evidence>
<gene>
    <name evidence="5" type="ORF">COCCADRAFT_4732</name>
</gene>
<dbReference type="InterPro" id="IPR016169">
    <property type="entry name" value="FAD-bd_PCMH_sub2"/>
</dbReference>
<dbReference type="Proteomes" id="UP000053841">
    <property type="component" value="Unassembled WGS sequence"/>
</dbReference>
<dbReference type="GO" id="GO:0016491">
    <property type="term" value="F:oxidoreductase activity"/>
    <property type="evidence" value="ECO:0007669"/>
    <property type="project" value="UniProtKB-KW"/>
</dbReference>
<feature type="chain" id="PRO_5004885490" description="FAD-binding PCMH-type domain-containing protein" evidence="3">
    <location>
        <begin position="19"/>
        <end position="662"/>
    </location>
</feature>
<dbReference type="GeneID" id="19149888"/>
<evidence type="ECO:0000256" key="1">
    <source>
        <dbReference type="ARBA" id="ARBA00005466"/>
    </source>
</evidence>
<dbReference type="OrthoDB" id="9983560at2759"/>
<organism evidence="5 6">
    <name type="scientific">Cochliobolus carbonum (strain 26-R-13)</name>
    <name type="common">Maize leaf spot fungus</name>
    <name type="synonym">Bipolaris zeicola</name>
    <dbReference type="NCBI Taxonomy" id="930089"/>
    <lineage>
        <taxon>Eukaryota</taxon>
        <taxon>Fungi</taxon>
        <taxon>Dikarya</taxon>
        <taxon>Ascomycota</taxon>
        <taxon>Pezizomycotina</taxon>
        <taxon>Dothideomycetes</taxon>
        <taxon>Pleosporomycetidae</taxon>
        <taxon>Pleosporales</taxon>
        <taxon>Pleosporineae</taxon>
        <taxon>Pleosporaceae</taxon>
        <taxon>Bipolaris</taxon>
    </lineage>
</organism>
<proteinExistence type="inferred from homology"/>
<evidence type="ECO:0000256" key="2">
    <source>
        <dbReference type="ARBA" id="ARBA00023002"/>
    </source>
</evidence>
<keyword evidence="6" id="KW-1185">Reference proteome</keyword>
<dbReference type="InterPro" id="IPR016166">
    <property type="entry name" value="FAD-bd_PCMH"/>
</dbReference>
<dbReference type="InterPro" id="IPR006094">
    <property type="entry name" value="Oxid_FAD_bind_N"/>
</dbReference>
<dbReference type="SUPFAM" id="SSF56176">
    <property type="entry name" value="FAD-binding/transporter-associated domain-like"/>
    <property type="match status" value="1"/>
</dbReference>